<evidence type="ECO:0000259" key="16">
    <source>
        <dbReference type="SMART" id="SM00484"/>
    </source>
</evidence>
<evidence type="ECO:0000313" key="19">
    <source>
        <dbReference type="Proteomes" id="UP000053815"/>
    </source>
</evidence>
<evidence type="ECO:0000259" key="17">
    <source>
        <dbReference type="SMART" id="SM00485"/>
    </source>
</evidence>
<evidence type="ECO:0000256" key="9">
    <source>
        <dbReference type="ARBA" id="ARBA00022839"/>
    </source>
</evidence>
<dbReference type="SMART" id="SM00279">
    <property type="entry name" value="HhH2"/>
    <property type="match status" value="1"/>
</dbReference>
<evidence type="ECO:0000256" key="2">
    <source>
        <dbReference type="ARBA" id="ARBA00022553"/>
    </source>
</evidence>
<keyword evidence="8" id="KW-0378">Hydrolase</keyword>
<dbReference type="STRING" id="91626.A0A0C9MAG8"/>
<dbReference type="GO" id="GO:0003677">
    <property type="term" value="F:DNA binding"/>
    <property type="evidence" value="ECO:0007669"/>
    <property type="project" value="InterPro"/>
</dbReference>
<dbReference type="EMBL" id="DF836349">
    <property type="protein sequence ID" value="GAN04299.1"/>
    <property type="molecule type" value="Genomic_DNA"/>
</dbReference>
<feature type="domain" description="XPG-I" evidence="16">
    <location>
        <begin position="271"/>
        <end position="341"/>
    </location>
</feature>
<dbReference type="GO" id="GO:0006260">
    <property type="term" value="P:DNA replication"/>
    <property type="evidence" value="ECO:0007669"/>
    <property type="project" value="UniProtKB-KW"/>
</dbReference>
<feature type="domain" description="XPG N-terminal" evidence="17">
    <location>
        <begin position="1"/>
        <end position="98"/>
    </location>
</feature>
<sequence length="486" mass="54973">MGVYGLTAILKKYAPNSVRTVSCNAFSRQTIAVDASCHLNKFIYGSESHPHRHIYGFYQLAQFCSLNAITPLFVFDGPQRLEAKQLEHAKRARSRKKVKHSLLFEREQSARLDSWLQVSDQYDQAQMSKESALAILGELGETLKEMDVDPTILEDGTMPVDTQEQELQCKLRSIAQELHYAIATVEDTEKYTRTVRDLANRERDLMADMIIHRYKDIKSALQQLKKENQAMLSSLGEFMRMQKRASLSRNTEKRSFRITQHTRDECQEFLKTLGYVCLSCDNHEAEAMCANLAKSGRTTATVSEDLDTIAFGDVPILRYFFSKGRPIVSIDPVIARQDLGLSRASFIDLCILCGTDFSGTIQGIGPHKALQAIQRYGSIERVLSNLDSRYVPQETFNYALARHVFDDLPDIPTHESSYEPPAIDKRAISNMLQHYQINPLEANLNVRQAVIQQSIIDVKNWGSDPFSSAFAANKTIDPNMLQGGFN</sequence>
<dbReference type="Pfam" id="PF00752">
    <property type="entry name" value="XPG_N"/>
    <property type="match status" value="1"/>
</dbReference>
<evidence type="ECO:0000256" key="10">
    <source>
        <dbReference type="ARBA" id="ARBA00022842"/>
    </source>
</evidence>
<dbReference type="InterPro" id="IPR029060">
    <property type="entry name" value="PIN-like_dom_sf"/>
</dbReference>
<accession>A0A0C9MAG8</accession>
<proteinExistence type="inferred from homology"/>
<dbReference type="Gene3D" id="3.40.50.1010">
    <property type="entry name" value="5'-nuclease"/>
    <property type="match status" value="2"/>
</dbReference>
<evidence type="ECO:0000256" key="4">
    <source>
        <dbReference type="ARBA" id="ARBA00022722"/>
    </source>
</evidence>
<keyword evidence="11" id="KW-0496">Mitochondrion</keyword>
<dbReference type="Pfam" id="PF00867">
    <property type="entry name" value="XPG_I"/>
    <property type="match status" value="1"/>
</dbReference>
<dbReference type="GO" id="GO:0005634">
    <property type="term" value="C:nucleus"/>
    <property type="evidence" value="ECO:0007669"/>
    <property type="project" value="TreeGrafter"/>
</dbReference>
<dbReference type="SMART" id="SM00485">
    <property type="entry name" value="XPGN"/>
    <property type="match status" value="1"/>
</dbReference>
<dbReference type="InterPro" id="IPR006085">
    <property type="entry name" value="XPG_DNA_repair_N"/>
</dbReference>
<organism evidence="18">
    <name type="scientific">Mucor ambiguus</name>
    <dbReference type="NCBI Taxonomy" id="91626"/>
    <lineage>
        <taxon>Eukaryota</taxon>
        <taxon>Fungi</taxon>
        <taxon>Fungi incertae sedis</taxon>
        <taxon>Mucoromycota</taxon>
        <taxon>Mucoromycotina</taxon>
        <taxon>Mucoromycetes</taxon>
        <taxon>Mucorales</taxon>
        <taxon>Mucorineae</taxon>
        <taxon>Mucoraceae</taxon>
        <taxon>Mucor</taxon>
    </lineage>
</organism>
<keyword evidence="13" id="KW-0539">Nucleus</keyword>
<evidence type="ECO:0000256" key="5">
    <source>
        <dbReference type="ARBA" id="ARBA00022723"/>
    </source>
</evidence>
<evidence type="ECO:0000256" key="12">
    <source>
        <dbReference type="ARBA" id="ARBA00023204"/>
    </source>
</evidence>
<evidence type="ECO:0000256" key="1">
    <source>
        <dbReference type="ARBA" id="ARBA00001946"/>
    </source>
</evidence>
<evidence type="ECO:0000256" key="8">
    <source>
        <dbReference type="ARBA" id="ARBA00022801"/>
    </source>
</evidence>
<keyword evidence="9" id="KW-0269">Exonuclease</keyword>
<gene>
    <name evidence="18" type="ORF">MAM1_0060d03759</name>
</gene>
<protein>
    <submittedName>
        <fullName evidence="18">PIN domain-like protein</fullName>
    </submittedName>
</protein>
<dbReference type="AlphaFoldDB" id="A0A0C9MAG8"/>
<feature type="coiled-coil region" evidence="15">
    <location>
        <begin position="207"/>
        <end position="234"/>
    </location>
</feature>
<keyword evidence="12" id="KW-0234">DNA repair</keyword>
<dbReference type="SMART" id="SM00484">
    <property type="entry name" value="XPGI"/>
    <property type="match status" value="1"/>
</dbReference>
<dbReference type="SUPFAM" id="SSF47807">
    <property type="entry name" value="5' to 3' exonuclease, C-terminal subdomain"/>
    <property type="match status" value="1"/>
</dbReference>
<comment type="similarity">
    <text evidence="14">Belongs to the XPG/RAD2 endonuclease family. FEN1 subfamily.</text>
</comment>
<evidence type="ECO:0000256" key="13">
    <source>
        <dbReference type="ARBA" id="ARBA00023242"/>
    </source>
</evidence>
<evidence type="ECO:0000256" key="7">
    <source>
        <dbReference type="ARBA" id="ARBA00022763"/>
    </source>
</evidence>
<dbReference type="Proteomes" id="UP000053815">
    <property type="component" value="Unassembled WGS sequence"/>
</dbReference>
<evidence type="ECO:0000256" key="6">
    <source>
        <dbReference type="ARBA" id="ARBA00022759"/>
    </source>
</evidence>
<dbReference type="OrthoDB" id="31113at2759"/>
<dbReference type="InterPro" id="IPR036279">
    <property type="entry name" value="5-3_exonuclease_C_sf"/>
</dbReference>
<dbReference type="GO" id="GO:0005737">
    <property type="term" value="C:cytoplasm"/>
    <property type="evidence" value="ECO:0007669"/>
    <property type="project" value="TreeGrafter"/>
</dbReference>
<name>A0A0C9MAG8_9FUNG</name>
<comment type="cofactor">
    <cofactor evidence="1">
        <name>Mg(2+)</name>
        <dbReference type="ChEBI" id="CHEBI:18420"/>
    </cofactor>
</comment>
<dbReference type="InterPro" id="IPR006084">
    <property type="entry name" value="XPG/Rad2"/>
</dbReference>
<evidence type="ECO:0000256" key="3">
    <source>
        <dbReference type="ARBA" id="ARBA00022705"/>
    </source>
</evidence>
<dbReference type="InterPro" id="IPR006086">
    <property type="entry name" value="XPG-I_dom"/>
</dbReference>
<keyword evidence="5" id="KW-0479">Metal-binding</keyword>
<dbReference type="GO" id="GO:0046872">
    <property type="term" value="F:metal ion binding"/>
    <property type="evidence" value="ECO:0007669"/>
    <property type="project" value="UniProtKB-KW"/>
</dbReference>
<keyword evidence="19" id="KW-1185">Reference proteome</keyword>
<keyword evidence="3" id="KW-0235">DNA replication</keyword>
<keyword evidence="4" id="KW-0540">Nuclease</keyword>
<keyword evidence="7" id="KW-0227">DNA damage</keyword>
<evidence type="ECO:0000256" key="11">
    <source>
        <dbReference type="ARBA" id="ARBA00023128"/>
    </source>
</evidence>
<keyword evidence="6" id="KW-0255">Endonuclease</keyword>
<evidence type="ECO:0000256" key="14">
    <source>
        <dbReference type="ARBA" id="ARBA00034726"/>
    </source>
</evidence>
<keyword evidence="10" id="KW-0460">Magnesium</keyword>
<dbReference type="InterPro" id="IPR008918">
    <property type="entry name" value="HhH2"/>
</dbReference>
<dbReference type="PRINTS" id="PR00853">
    <property type="entry name" value="XPGRADSUPER"/>
</dbReference>
<dbReference type="SUPFAM" id="SSF88723">
    <property type="entry name" value="PIN domain-like"/>
    <property type="match status" value="1"/>
</dbReference>
<dbReference type="Gene3D" id="1.10.150.20">
    <property type="entry name" value="5' to 3' exonuclease, C-terminal subdomain"/>
    <property type="match status" value="1"/>
</dbReference>
<keyword evidence="2" id="KW-0597">Phosphoprotein</keyword>
<dbReference type="GO" id="GO:0006281">
    <property type="term" value="P:DNA repair"/>
    <property type="evidence" value="ECO:0007669"/>
    <property type="project" value="UniProtKB-KW"/>
</dbReference>
<dbReference type="PANTHER" id="PTHR11081">
    <property type="entry name" value="FLAP ENDONUCLEASE FAMILY MEMBER"/>
    <property type="match status" value="1"/>
</dbReference>
<dbReference type="GO" id="GO:0008409">
    <property type="term" value="F:5'-3' exonuclease activity"/>
    <property type="evidence" value="ECO:0007669"/>
    <property type="project" value="TreeGrafter"/>
</dbReference>
<dbReference type="PANTHER" id="PTHR11081:SF69">
    <property type="entry name" value="XP-G FAMILY NUCLEASE"/>
    <property type="match status" value="1"/>
</dbReference>
<dbReference type="FunFam" id="1.10.150.20:FF:000009">
    <property type="entry name" value="Flap endonuclease 1"/>
    <property type="match status" value="1"/>
</dbReference>
<evidence type="ECO:0000256" key="15">
    <source>
        <dbReference type="SAM" id="Coils"/>
    </source>
</evidence>
<dbReference type="GO" id="GO:0017108">
    <property type="term" value="F:5'-flap endonuclease activity"/>
    <property type="evidence" value="ECO:0007669"/>
    <property type="project" value="TreeGrafter"/>
</dbReference>
<reference evidence="18" key="1">
    <citation type="submission" date="2014-09" db="EMBL/GenBank/DDBJ databases">
        <title>Draft genome sequence of an oleaginous Mucoromycotina fungus Mucor ambiguus NBRC6742.</title>
        <authorList>
            <person name="Takeda I."/>
            <person name="Yamane N."/>
            <person name="Morita T."/>
            <person name="Tamano K."/>
            <person name="Machida M."/>
            <person name="Baker S."/>
            <person name="Koike H."/>
        </authorList>
    </citation>
    <scope>NUCLEOTIDE SEQUENCE</scope>
    <source>
        <strain evidence="18">NBRC 6742</strain>
    </source>
</reference>
<evidence type="ECO:0000313" key="18">
    <source>
        <dbReference type="EMBL" id="GAN04299.1"/>
    </source>
</evidence>
<keyword evidence="15" id="KW-0175">Coiled coil</keyword>